<dbReference type="Proteomes" id="UP000679220">
    <property type="component" value="Unassembled WGS sequence"/>
</dbReference>
<evidence type="ECO:0000313" key="2">
    <source>
        <dbReference type="Proteomes" id="UP000679220"/>
    </source>
</evidence>
<reference evidence="1" key="2">
    <citation type="submission" date="2021-04" db="EMBL/GenBank/DDBJ databases">
        <authorList>
            <person name="Zhang T."/>
            <person name="Zhang Y."/>
            <person name="Lu D."/>
            <person name="Zuo D."/>
            <person name="Du Z."/>
        </authorList>
    </citation>
    <scope>NUCLEOTIDE SEQUENCE</scope>
    <source>
        <strain evidence="1">JR1</strain>
    </source>
</reference>
<evidence type="ECO:0000313" key="1">
    <source>
        <dbReference type="EMBL" id="MBR8534310.1"/>
    </source>
</evidence>
<gene>
    <name evidence="1" type="ORF">KDU71_01975</name>
</gene>
<organism evidence="1 2">
    <name type="scientific">Carboxylicivirga sediminis</name>
    <dbReference type="NCBI Taxonomy" id="2006564"/>
    <lineage>
        <taxon>Bacteria</taxon>
        <taxon>Pseudomonadati</taxon>
        <taxon>Bacteroidota</taxon>
        <taxon>Bacteroidia</taxon>
        <taxon>Marinilabiliales</taxon>
        <taxon>Marinilabiliaceae</taxon>
        <taxon>Carboxylicivirga</taxon>
    </lineage>
</organism>
<dbReference type="EMBL" id="JAGTAR010000002">
    <property type="protein sequence ID" value="MBR8534310.1"/>
    <property type="molecule type" value="Genomic_DNA"/>
</dbReference>
<dbReference type="AlphaFoldDB" id="A0A941F213"/>
<reference evidence="1" key="1">
    <citation type="journal article" date="2018" name="Int. J. Syst. Evol. Microbiol.">
        <title>Carboxylicivirga sediminis sp. nov., isolated from coastal sediment.</title>
        <authorList>
            <person name="Wang F.Q."/>
            <person name="Ren L.H."/>
            <person name="Zou R.J."/>
            <person name="Sun Y.Z."/>
            <person name="Liu X.J."/>
            <person name="Jiang F."/>
            <person name="Liu L.J."/>
        </authorList>
    </citation>
    <scope>NUCLEOTIDE SEQUENCE</scope>
    <source>
        <strain evidence="1">JR1</strain>
    </source>
</reference>
<protein>
    <recommendedName>
        <fullName evidence="3">Tetratricopeptide repeat protein</fullName>
    </recommendedName>
</protein>
<sequence length="310" mass="35495">MKKTAFFDLVAQPDLLNEDTLPELTEIVAEFPWFQSARMLLLKNLHIIEHVRFNGELKQSAAFIADRKQLFELIHSSNNIPSPVSHETHTEEKVEAVKELVVSDAEATKTPKKTIGITTKVSSITDYFQTDDTFETADGSQIDFSVLSNKKPETKQNQSMVLPSADFLGYESNEFVGYELKEAINPEEKKDESHSFSDWLSMLRHTPVQTEKQPVKRKSQQIIDNFLQIDSPKIIPSFKQEPTKSESMSSVNKGLTDNADDLMSETLANIYIKQKHYDKAIGIYEKLRLKYPEKNVYFARRITDLEKLTN</sequence>
<keyword evidence="2" id="KW-1185">Reference proteome</keyword>
<evidence type="ECO:0008006" key="3">
    <source>
        <dbReference type="Google" id="ProtNLM"/>
    </source>
</evidence>
<name>A0A941F213_9BACT</name>
<dbReference type="RefSeq" id="WP_212188218.1">
    <property type="nucleotide sequence ID" value="NZ_JAGTAR010000002.1"/>
</dbReference>
<proteinExistence type="predicted"/>
<comment type="caution">
    <text evidence="1">The sequence shown here is derived from an EMBL/GenBank/DDBJ whole genome shotgun (WGS) entry which is preliminary data.</text>
</comment>
<accession>A0A941F213</accession>